<keyword evidence="4" id="KW-0677">Repeat</keyword>
<dbReference type="SUPFAM" id="SSF52047">
    <property type="entry name" value="RNI-like"/>
    <property type="match status" value="2"/>
</dbReference>
<reference evidence="6 7" key="1">
    <citation type="journal article" date="2017" name="Mol. Biol. Evol.">
        <title>The 4-celled Tetrabaena socialis nuclear genome reveals the essential components for genetic control of cell number at the origin of multicellularity in the volvocine lineage.</title>
        <authorList>
            <person name="Featherston J."/>
            <person name="Arakaki Y."/>
            <person name="Hanschen E.R."/>
            <person name="Ferris P.J."/>
            <person name="Michod R.E."/>
            <person name="Olson B.J.S.C."/>
            <person name="Nozaki H."/>
            <person name="Durand P.M."/>
        </authorList>
    </citation>
    <scope>NUCLEOTIDE SEQUENCE [LARGE SCALE GENOMIC DNA]</scope>
    <source>
        <strain evidence="6 7">NIES-571</strain>
    </source>
</reference>
<keyword evidence="2" id="KW-0343">GTPase activation</keyword>
<dbReference type="GO" id="GO:0005634">
    <property type="term" value="C:nucleus"/>
    <property type="evidence" value="ECO:0007669"/>
    <property type="project" value="TreeGrafter"/>
</dbReference>
<feature type="region of interest" description="Disordered" evidence="5">
    <location>
        <begin position="522"/>
        <end position="629"/>
    </location>
</feature>
<comment type="subcellular location">
    <subcellularLocation>
        <location evidence="1">Cytoplasm</location>
        <location evidence="1">Cytoskeleton</location>
        <location evidence="1">Cilium axoneme</location>
    </subcellularLocation>
</comment>
<protein>
    <submittedName>
        <fullName evidence="6">Protein NLRC3</fullName>
    </submittedName>
</protein>
<proteinExistence type="predicted"/>
<dbReference type="GO" id="GO:0005829">
    <property type="term" value="C:cytosol"/>
    <property type="evidence" value="ECO:0007669"/>
    <property type="project" value="TreeGrafter"/>
</dbReference>
<dbReference type="InterPro" id="IPR032675">
    <property type="entry name" value="LRR_dom_sf"/>
</dbReference>
<dbReference type="SMART" id="SM00368">
    <property type="entry name" value="LRR_RI"/>
    <property type="match status" value="8"/>
</dbReference>
<sequence>MEAAESTKREISGFFLSSEKFAQHVAALESPACRITQLRLFHNEPHHTQTVVRALGTNASLTSLDIFELDPAAATSLAAVLPAMPRLTSLAVQHPHGFEAVGRLCPGLAANSTLSHLHFSHLDSRCVGTVAAAVASWRPRAAGGSLEPAAEAEQLPRLEHLRLEKCSISAEVAAGLAAALGSQGGALARLEVVGCDMGGAAAAALLAGPCLASLKVLVTLDLSSCNMGAQGAAQLAQLLAFSETLETLNASRNRSLGCAGAALLQPGLARSRSLRHLDLSGCGIGPEGACALAAAIHAPPDAAAGTAAPDAAAASEASQLRHLVLSDNAVGSTGLLALLRAMAGPSPCALRTLQLERNHIRGLELAAELGVTVQGAAASAAAALLSADVPVVTAPLEQLSLESNSLYDAGVAALVCCLSGAPCLQQLDLRSNGVSDAGVAALLPLLAPVAGGRAGLQGLLLDGNRLHNSGGQLLLEAVTAAPALWRFSAEANKLTDPALRLSLTQLSQLRAARHSQLVVLGRQYSSSSSDSRGSSRRGSGGGGGSGGGAPGPDGGGGGAQGRGAEQPPSMDTDPAAGGGGQAGGAGAPGHGRSGQQQGQQQGQQPQQHQKHRMENQTSRGAGSGDEREAPRNVAARGLAGAADVHGAAGQGWGGAAQDRVQCVGGGSSPISVPAGAPGGYWQAAELEPCMPYGGVAGDGAAGRVSCSGQSSGYGGCRDSIGGGDSACDAASFGGASSGRGGSARAYGSVCSSGGGAAPMSCSPPPAECFVAALTGAGGAAPVGVSKRVSTVRESDHPAPGRAAPQQLLPPTCKPRYKPLTPEQQRMFVDF</sequence>
<dbReference type="OrthoDB" id="120976at2759"/>
<evidence type="ECO:0000256" key="3">
    <source>
        <dbReference type="ARBA" id="ARBA00022614"/>
    </source>
</evidence>
<dbReference type="PANTHER" id="PTHR24113">
    <property type="entry name" value="RAN GTPASE-ACTIVATING PROTEIN 1"/>
    <property type="match status" value="1"/>
</dbReference>
<dbReference type="AlphaFoldDB" id="A0A2J8AAP2"/>
<evidence type="ECO:0000256" key="1">
    <source>
        <dbReference type="ARBA" id="ARBA00004430"/>
    </source>
</evidence>
<dbReference type="Gene3D" id="3.80.10.10">
    <property type="entry name" value="Ribonuclease Inhibitor"/>
    <property type="match status" value="3"/>
</dbReference>
<evidence type="ECO:0000256" key="2">
    <source>
        <dbReference type="ARBA" id="ARBA00022468"/>
    </source>
</evidence>
<keyword evidence="7" id="KW-1185">Reference proteome</keyword>
<dbReference type="PANTHER" id="PTHR24113:SF12">
    <property type="entry name" value="RAN GTPASE-ACTIVATING PROTEIN 1"/>
    <property type="match status" value="1"/>
</dbReference>
<dbReference type="GO" id="GO:0031267">
    <property type="term" value="F:small GTPase binding"/>
    <property type="evidence" value="ECO:0007669"/>
    <property type="project" value="TreeGrafter"/>
</dbReference>
<name>A0A2J8AAP2_9CHLO</name>
<dbReference type="GO" id="GO:0006913">
    <property type="term" value="P:nucleocytoplasmic transport"/>
    <property type="evidence" value="ECO:0007669"/>
    <property type="project" value="TreeGrafter"/>
</dbReference>
<organism evidence="6 7">
    <name type="scientific">Tetrabaena socialis</name>
    <dbReference type="NCBI Taxonomy" id="47790"/>
    <lineage>
        <taxon>Eukaryota</taxon>
        <taxon>Viridiplantae</taxon>
        <taxon>Chlorophyta</taxon>
        <taxon>core chlorophytes</taxon>
        <taxon>Chlorophyceae</taxon>
        <taxon>CS clade</taxon>
        <taxon>Chlamydomonadales</taxon>
        <taxon>Tetrabaenaceae</taxon>
        <taxon>Tetrabaena</taxon>
    </lineage>
</organism>
<dbReference type="Pfam" id="PF13516">
    <property type="entry name" value="LRR_6"/>
    <property type="match status" value="4"/>
</dbReference>
<feature type="compositionally biased region" description="Low complexity" evidence="5">
    <location>
        <begin position="522"/>
        <end position="532"/>
    </location>
</feature>
<keyword evidence="3" id="KW-0433">Leucine-rich repeat</keyword>
<evidence type="ECO:0000313" key="7">
    <source>
        <dbReference type="Proteomes" id="UP000236333"/>
    </source>
</evidence>
<accession>A0A2J8AAP2</accession>
<feature type="compositionally biased region" description="Gly residues" evidence="5">
    <location>
        <begin position="538"/>
        <end position="561"/>
    </location>
</feature>
<evidence type="ECO:0000256" key="4">
    <source>
        <dbReference type="ARBA" id="ARBA00022737"/>
    </source>
</evidence>
<gene>
    <name evidence="6" type="ORF">TSOC_003738</name>
</gene>
<dbReference type="GO" id="GO:0005096">
    <property type="term" value="F:GTPase activator activity"/>
    <property type="evidence" value="ECO:0007669"/>
    <property type="project" value="UniProtKB-KW"/>
</dbReference>
<dbReference type="InterPro" id="IPR027038">
    <property type="entry name" value="RanGap"/>
</dbReference>
<comment type="caution">
    <text evidence="6">The sequence shown here is derived from an EMBL/GenBank/DDBJ whole genome shotgun (WGS) entry which is preliminary data.</text>
</comment>
<feature type="compositionally biased region" description="Gly residues" evidence="5">
    <location>
        <begin position="576"/>
        <end position="592"/>
    </location>
</feature>
<dbReference type="EMBL" id="PGGS01000084">
    <property type="protein sequence ID" value="PNH09585.1"/>
    <property type="molecule type" value="Genomic_DNA"/>
</dbReference>
<feature type="compositionally biased region" description="Low complexity" evidence="5">
    <location>
        <begin position="593"/>
        <end position="607"/>
    </location>
</feature>
<evidence type="ECO:0000313" key="6">
    <source>
        <dbReference type="EMBL" id="PNH09585.1"/>
    </source>
</evidence>
<dbReference type="InterPro" id="IPR001611">
    <property type="entry name" value="Leu-rich_rpt"/>
</dbReference>
<feature type="region of interest" description="Disordered" evidence="5">
    <location>
        <begin position="789"/>
        <end position="818"/>
    </location>
</feature>
<evidence type="ECO:0000256" key="5">
    <source>
        <dbReference type="SAM" id="MobiDB-lite"/>
    </source>
</evidence>
<dbReference type="GO" id="GO:0048471">
    <property type="term" value="C:perinuclear region of cytoplasm"/>
    <property type="evidence" value="ECO:0007669"/>
    <property type="project" value="TreeGrafter"/>
</dbReference>
<dbReference type="GO" id="GO:0005930">
    <property type="term" value="C:axoneme"/>
    <property type="evidence" value="ECO:0007669"/>
    <property type="project" value="UniProtKB-SubCell"/>
</dbReference>
<dbReference type="Proteomes" id="UP000236333">
    <property type="component" value="Unassembled WGS sequence"/>
</dbReference>